<evidence type="ECO:0000313" key="2">
    <source>
        <dbReference type="EMBL" id="CAB4542566.1"/>
    </source>
</evidence>
<evidence type="ECO:0000256" key="1">
    <source>
        <dbReference type="SAM" id="Phobius"/>
    </source>
</evidence>
<keyword evidence="1" id="KW-0812">Transmembrane</keyword>
<proteinExistence type="predicted"/>
<gene>
    <name evidence="2" type="ORF">UFOPK1433_00590</name>
</gene>
<reference evidence="2" key="1">
    <citation type="submission" date="2020-05" db="EMBL/GenBank/DDBJ databases">
        <authorList>
            <person name="Chiriac C."/>
            <person name="Salcher M."/>
            <person name="Ghai R."/>
            <person name="Kavagutti S V."/>
        </authorList>
    </citation>
    <scope>NUCLEOTIDE SEQUENCE</scope>
</reference>
<accession>A0A6J6BUJ4</accession>
<dbReference type="EMBL" id="CAEZSN010000055">
    <property type="protein sequence ID" value="CAB4542566.1"/>
    <property type="molecule type" value="Genomic_DNA"/>
</dbReference>
<dbReference type="AlphaFoldDB" id="A0A6J6BUJ4"/>
<keyword evidence="1" id="KW-0472">Membrane</keyword>
<organism evidence="2">
    <name type="scientific">freshwater metagenome</name>
    <dbReference type="NCBI Taxonomy" id="449393"/>
    <lineage>
        <taxon>unclassified sequences</taxon>
        <taxon>metagenomes</taxon>
        <taxon>ecological metagenomes</taxon>
    </lineage>
</organism>
<feature type="transmembrane region" description="Helical" evidence="1">
    <location>
        <begin position="7"/>
        <end position="28"/>
    </location>
</feature>
<name>A0A6J6BUJ4_9ZZZZ</name>
<feature type="transmembrane region" description="Helical" evidence="1">
    <location>
        <begin position="34"/>
        <end position="56"/>
    </location>
</feature>
<keyword evidence="1" id="KW-1133">Transmembrane helix</keyword>
<protein>
    <submittedName>
        <fullName evidence="2">Unannotated protein</fullName>
    </submittedName>
</protein>
<sequence length="146" mass="16189">MKSPKLGAAISIALFSVYLLLLTNWAIAMITIGSLLGIVMGALVLTFPLLGAYAIYRELRFGLRAEAMGKELEANNEWPVFQLVLRPSGRPTRESADENFRTFARLAGENPSDWKAQFALSLAYDACGDRPRARKAMAEAMTLHRR</sequence>